<reference evidence="4 5" key="1">
    <citation type="journal article" date="2021" name="Comput. Struct. Biotechnol. J.">
        <title>De novo genome assembly of the potent medicinal plant Rehmannia glutinosa using nanopore technology.</title>
        <authorList>
            <person name="Ma L."/>
            <person name="Dong C."/>
            <person name="Song C."/>
            <person name="Wang X."/>
            <person name="Zheng X."/>
            <person name="Niu Y."/>
            <person name="Chen S."/>
            <person name="Feng W."/>
        </authorList>
    </citation>
    <scope>NUCLEOTIDE SEQUENCE [LARGE SCALE GENOMIC DNA]</scope>
    <source>
        <strain evidence="4">DH-2019</strain>
    </source>
</reference>
<feature type="repeat" description="PPR" evidence="3">
    <location>
        <begin position="840"/>
        <end position="874"/>
    </location>
</feature>
<dbReference type="InterPro" id="IPR002885">
    <property type="entry name" value="PPR_rpt"/>
</dbReference>
<feature type="repeat" description="PPR" evidence="3">
    <location>
        <begin position="549"/>
        <end position="583"/>
    </location>
</feature>
<feature type="repeat" description="PPR" evidence="3">
    <location>
        <begin position="339"/>
        <end position="373"/>
    </location>
</feature>
<evidence type="ECO:0000313" key="5">
    <source>
        <dbReference type="Proteomes" id="UP001318860"/>
    </source>
</evidence>
<dbReference type="Proteomes" id="UP001318860">
    <property type="component" value="Unassembled WGS sequence"/>
</dbReference>
<dbReference type="InterPro" id="IPR050872">
    <property type="entry name" value="PPR_P_subfamily"/>
</dbReference>
<dbReference type="PROSITE" id="PS51375">
    <property type="entry name" value="PPR"/>
    <property type="match status" value="15"/>
</dbReference>
<comment type="similarity">
    <text evidence="1">Belongs to the PPR family. P subfamily.</text>
</comment>
<dbReference type="Gene3D" id="1.25.40.10">
    <property type="entry name" value="Tetratricopeptide repeat domain"/>
    <property type="match status" value="7"/>
</dbReference>
<organism evidence="4 5">
    <name type="scientific">Rehmannia glutinosa</name>
    <name type="common">Chinese foxglove</name>
    <dbReference type="NCBI Taxonomy" id="99300"/>
    <lineage>
        <taxon>Eukaryota</taxon>
        <taxon>Viridiplantae</taxon>
        <taxon>Streptophyta</taxon>
        <taxon>Embryophyta</taxon>
        <taxon>Tracheophyta</taxon>
        <taxon>Spermatophyta</taxon>
        <taxon>Magnoliopsida</taxon>
        <taxon>eudicotyledons</taxon>
        <taxon>Gunneridae</taxon>
        <taxon>Pentapetalae</taxon>
        <taxon>asterids</taxon>
        <taxon>lamiids</taxon>
        <taxon>Lamiales</taxon>
        <taxon>Orobanchaceae</taxon>
        <taxon>Rehmannieae</taxon>
        <taxon>Rehmannia</taxon>
    </lineage>
</organism>
<feature type="repeat" description="PPR" evidence="3">
    <location>
        <begin position="304"/>
        <end position="338"/>
    </location>
</feature>
<name>A0ABR0VEA8_REHGL</name>
<protein>
    <recommendedName>
        <fullName evidence="6">Pentatricopeptide repeat-containing protein</fullName>
    </recommendedName>
</protein>
<feature type="repeat" description="PPR" evidence="3">
    <location>
        <begin position="374"/>
        <end position="408"/>
    </location>
</feature>
<gene>
    <name evidence="4" type="ORF">DH2020_034085</name>
</gene>
<dbReference type="Pfam" id="PF13041">
    <property type="entry name" value="PPR_2"/>
    <property type="match status" value="7"/>
</dbReference>
<feature type="repeat" description="PPR" evidence="3">
    <location>
        <begin position="689"/>
        <end position="723"/>
    </location>
</feature>
<feature type="repeat" description="PPR" evidence="3">
    <location>
        <begin position="805"/>
        <end position="839"/>
    </location>
</feature>
<proteinExistence type="inferred from homology"/>
<feature type="repeat" description="PPR" evidence="3">
    <location>
        <begin position="128"/>
        <end position="162"/>
    </location>
</feature>
<dbReference type="InterPro" id="IPR011990">
    <property type="entry name" value="TPR-like_helical_dom_sf"/>
</dbReference>
<dbReference type="SUPFAM" id="SSF81901">
    <property type="entry name" value="HCP-like"/>
    <property type="match status" value="1"/>
</dbReference>
<feature type="repeat" description="PPR" evidence="3">
    <location>
        <begin position="654"/>
        <end position="688"/>
    </location>
</feature>
<evidence type="ECO:0000256" key="3">
    <source>
        <dbReference type="PROSITE-ProRule" id="PRU00708"/>
    </source>
</evidence>
<dbReference type="Pfam" id="PF01535">
    <property type="entry name" value="PPR"/>
    <property type="match status" value="5"/>
</dbReference>
<evidence type="ECO:0000313" key="4">
    <source>
        <dbReference type="EMBL" id="KAK6132160.1"/>
    </source>
</evidence>
<evidence type="ECO:0000256" key="2">
    <source>
        <dbReference type="ARBA" id="ARBA00022737"/>
    </source>
</evidence>
<comment type="caution">
    <text evidence="4">The sequence shown here is derived from an EMBL/GenBank/DDBJ whole genome shotgun (WGS) entry which is preliminary data.</text>
</comment>
<feature type="repeat" description="PPR" evidence="3">
    <location>
        <begin position="619"/>
        <end position="653"/>
    </location>
</feature>
<evidence type="ECO:0000256" key="1">
    <source>
        <dbReference type="ARBA" id="ARBA00007626"/>
    </source>
</evidence>
<dbReference type="PANTHER" id="PTHR46128:SF211">
    <property type="entry name" value="PENTACOTRIPEPTIDE-REPEAT REGION OF PRORP DOMAIN-CONTAINING PROTEIN"/>
    <property type="match status" value="1"/>
</dbReference>
<keyword evidence="2" id="KW-0677">Repeat</keyword>
<dbReference type="NCBIfam" id="TIGR00756">
    <property type="entry name" value="PPR"/>
    <property type="match status" value="15"/>
</dbReference>
<keyword evidence="5" id="KW-1185">Reference proteome</keyword>
<feature type="repeat" description="PPR" evidence="3">
    <location>
        <begin position="199"/>
        <end position="233"/>
    </location>
</feature>
<accession>A0ABR0VEA8</accession>
<dbReference type="EMBL" id="JABTTQ020001279">
    <property type="protein sequence ID" value="KAK6132160.1"/>
    <property type="molecule type" value="Genomic_DNA"/>
</dbReference>
<evidence type="ECO:0008006" key="6">
    <source>
        <dbReference type="Google" id="ProtNLM"/>
    </source>
</evidence>
<sequence>MIKHRAFPFKFVRRRPFTSCPLPLEPQTPPFSSSPPQITHRDLCFSIADQLIGRGLVSSAQKVIQRLISQSYSIPEAISAADFAFSRGMELDLVSYGFLIRRFVISGEASMAEALYMDCIVGKGLKPNRKLLNYMIICYCKLGKLKEAKLYFDRLIELEVRPWVSACNAIIKGFIMQDRISEAYDCFCEISAASDTVLDFACYNRLVNGLCDRGFLDEGLHVFDVMIEHGVPPTVHVCKSLIISFCKWGRVEEAEILSTEIESYGFVVDKFMYTYLINSYCKGRKMKMAMRLFMRMLKMGYEPDNYTYNTLIHGFINLGMFSKGWLLHNMMVSSGLKPDLVTYQLMLNKYCRDEKVDCALMLLNDMLRCDIVPNVHCYTVVLAALCKEQKLEEVYSLYHKMLDSGVVPDHVLFFTLVKNHPEGDQLYFALTVLQAIAKKSCNIDISTISRSSRPKSTKDAMVEIEYLLDEIARSHSVLANMAFSIYIIALCMGGKLDAALDCMEKMENLRLLPLHTAFNSLIKLLTQEGLVEGAESLLEVMQDQGLVPNQLTFSVIVNELCKKGDFPAAIDVLYQIEERGIKPNVAIYNSIIGCLGRQRMIHEAEFFFYRMLEFGVDPDETIFVTMINAYSKNGMANEAQKLFEKMMDYDLRPNSHAYTALIPGLVKKNMTEKGCVYLDRMMKDGFMPNAVLYTSLIKQFLRKREFEFAFRLFELMEKSEVEQDLVTYITLVSGVCRNIRQFDGKWYLSNEKSDKGKEMLFHLLHQDAIFSNGKSLKSLISSQEEMKFFALELVEKIKKVSCMPDLFLYNGIISGFCWAHNMQEAYEHLNLMQSEGVHPNQVTFTILIDGHIQFGEVDIAVALFNKMNANGVAPDRMLFNTLIRGFCKVGRLLDALSLSHTMQKRGFLPSKSSYEKLLSFLCAHRSSVHALRIFEDMILHNYFPCRYNFQWLNSILCKDNKLDKAQAMCDMLLNRRNYQKNVGP</sequence>
<feature type="repeat" description="PPR" evidence="3">
    <location>
        <begin position="514"/>
        <end position="548"/>
    </location>
</feature>
<feature type="repeat" description="PPR" evidence="3">
    <location>
        <begin position="584"/>
        <end position="618"/>
    </location>
</feature>
<dbReference type="PANTHER" id="PTHR46128">
    <property type="entry name" value="MITOCHONDRIAL GROUP I INTRON SPLICING FACTOR CCM1"/>
    <property type="match status" value="1"/>
</dbReference>
<feature type="repeat" description="PPR" evidence="3">
    <location>
        <begin position="269"/>
        <end position="303"/>
    </location>
</feature>
<feature type="repeat" description="PPR" evidence="3">
    <location>
        <begin position="875"/>
        <end position="909"/>
    </location>
</feature>